<evidence type="ECO:0000313" key="2">
    <source>
        <dbReference type="EMBL" id="SOD62870.1"/>
    </source>
</evidence>
<evidence type="ECO:0000313" key="3">
    <source>
        <dbReference type="Proteomes" id="UP000219072"/>
    </source>
</evidence>
<accession>A0A286DW80</accession>
<reference evidence="2 3" key="1">
    <citation type="submission" date="2017-09" db="EMBL/GenBank/DDBJ databases">
        <authorList>
            <person name="Ehlers B."/>
            <person name="Leendertz F.H."/>
        </authorList>
    </citation>
    <scope>NUCLEOTIDE SEQUENCE [LARGE SCALE GENOMIC DNA]</scope>
    <source>
        <strain evidence="2 3">CGMCC 4.7095</strain>
    </source>
</reference>
<sequence>MVNARSNSPNGLSEPLYGLTPLTGLLVPRMVLGNDHPEAPRGKPVPGPVVQLLGGRLSGKSAVLRDLEAQYTGRTPTASVDLAHPGFGQPGLADVRAHVGSTGSLVTHLLFLLAARLGADVPGMHRIEFPRLSLGLLMATAWRPLRSDASGEDEEGGEGDEGEEGVLPADYRRELERLGTWLEQMQPNASRRERRRRFAALFDVLVTHLGAVTGLPEPISGLVVDTARPLLESTGLDEAPFSWWGARMRRRGVHHSSNLWLLIAFHAQFRGEDTRIDAEEDLVAAFLDDIDAYYTRKRLGNGAKRPLILLDNVHAEPGRALLRLLLPHYDLVTTRPVVVATQLDDGREPRPGPLALLGQGWPDGGAVRLALPPLSQKNIRAMLTGRGLPASLQWPVARFSAGRAGCVRHLVDAARGEHGLSPAPGTAGDAGSYADELLLRLLPEADTREDLTLLAPALDSRAAHRLWRARTPPRVRTPLEAEARFVALSRELAAAHWHRRPWPWPSGELVEGRAPFVADQGLRTLLLHRLTASASEEAAGRWTRTHLFLRSLYNLRELPPGAAEHSVPYLHHTLALHDLASVVRCLHHRLTRSGPEEWLAAVNAICAAPRPPAGVVPVTDDGLGCPSCETVHHQEAHDMVRRLVTYVWRHSGPLAPVPTTDELPDTFHHVSVQLHSHNRERGVIEALARVWYGALRRGVQAPHLPPPRGVEP</sequence>
<dbReference type="Proteomes" id="UP000219072">
    <property type="component" value="Unassembled WGS sequence"/>
</dbReference>
<dbReference type="AlphaFoldDB" id="A0A286DW80"/>
<dbReference type="EMBL" id="OCNE01000008">
    <property type="protein sequence ID" value="SOD62870.1"/>
    <property type="molecule type" value="Genomic_DNA"/>
</dbReference>
<feature type="compositionally biased region" description="Acidic residues" evidence="1">
    <location>
        <begin position="150"/>
        <end position="164"/>
    </location>
</feature>
<keyword evidence="3" id="KW-1185">Reference proteome</keyword>
<proteinExistence type="predicted"/>
<gene>
    <name evidence="2" type="ORF">SAMN06297387_10833</name>
</gene>
<evidence type="ECO:0000256" key="1">
    <source>
        <dbReference type="SAM" id="MobiDB-lite"/>
    </source>
</evidence>
<protein>
    <submittedName>
        <fullName evidence="2">Uncharacterized protein</fullName>
    </submittedName>
</protein>
<feature type="region of interest" description="Disordered" evidence="1">
    <location>
        <begin position="147"/>
        <end position="168"/>
    </location>
</feature>
<organism evidence="2 3">
    <name type="scientific">Streptomyces zhaozhouensis</name>
    <dbReference type="NCBI Taxonomy" id="1300267"/>
    <lineage>
        <taxon>Bacteria</taxon>
        <taxon>Bacillati</taxon>
        <taxon>Actinomycetota</taxon>
        <taxon>Actinomycetes</taxon>
        <taxon>Kitasatosporales</taxon>
        <taxon>Streptomycetaceae</taxon>
        <taxon>Streptomyces</taxon>
    </lineage>
</organism>
<name>A0A286DW80_9ACTN</name>